<keyword evidence="1" id="KW-1133">Transmembrane helix</keyword>
<dbReference type="PIRSF" id="PIRSF018266">
    <property type="entry name" value="FecR"/>
    <property type="match status" value="1"/>
</dbReference>
<evidence type="ECO:0000259" key="2">
    <source>
        <dbReference type="Pfam" id="PF04773"/>
    </source>
</evidence>
<proteinExistence type="predicted"/>
<dbReference type="EMBL" id="FUYQ01000017">
    <property type="protein sequence ID" value="SKB68818.1"/>
    <property type="molecule type" value="Genomic_DNA"/>
</dbReference>
<feature type="transmembrane region" description="Helical" evidence="1">
    <location>
        <begin position="65"/>
        <end position="87"/>
    </location>
</feature>
<dbReference type="RefSeq" id="WP_079683828.1">
    <property type="nucleotide sequence ID" value="NZ_FUYQ01000017.1"/>
</dbReference>
<reference evidence="5" key="1">
    <citation type="submission" date="2017-02" db="EMBL/GenBank/DDBJ databases">
        <authorList>
            <person name="Varghese N."/>
            <person name="Submissions S."/>
        </authorList>
    </citation>
    <scope>NUCLEOTIDE SEQUENCE [LARGE SCALE GENOMIC DNA]</scope>
    <source>
        <strain evidence="5">DSM 24967</strain>
    </source>
</reference>
<name>A0A1T5DAK0_9BACT</name>
<accession>A0A1T5DAK0</accession>
<feature type="domain" description="FecR protein" evidence="2">
    <location>
        <begin position="98"/>
        <end position="192"/>
    </location>
</feature>
<dbReference type="Gene3D" id="3.55.50.30">
    <property type="match status" value="1"/>
</dbReference>
<keyword evidence="1" id="KW-0472">Membrane</keyword>
<evidence type="ECO:0000313" key="5">
    <source>
        <dbReference type="Proteomes" id="UP000190852"/>
    </source>
</evidence>
<dbReference type="Pfam" id="PF16344">
    <property type="entry name" value="FecR_C"/>
    <property type="match status" value="1"/>
</dbReference>
<dbReference type="GO" id="GO:0016989">
    <property type="term" value="F:sigma factor antagonist activity"/>
    <property type="evidence" value="ECO:0007669"/>
    <property type="project" value="TreeGrafter"/>
</dbReference>
<dbReference type="AlphaFoldDB" id="A0A1T5DAK0"/>
<dbReference type="InterPro" id="IPR006860">
    <property type="entry name" value="FecR"/>
</dbReference>
<evidence type="ECO:0000256" key="1">
    <source>
        <dbReference type="SAM" id="Phobius"/>
    </source>
</evidence>
<dbReference type="FunFam" id="2.60.120.1440:FF:000001">
    <property type="entry name" value="Putative anti-sigma factor"/>
    <property type="match status" value="1"/>
</dbReference>
<sequence length="306" mass="35587">MNQEKLRKYIEGTLSSTEKKDIVHWINESKEHMQEYMSMRRLYDLLIWNEDSVKAKSKLSTKRDFVVEVLKIAAVVILVFSLTYYLFIPNDLISQKQTIYVPAGQRARITLIDGTEVWLNAKSSLTFPSQFTSDNREVHLNGEGYFKVTPNKEKPFRVVTSKYNIKVLGTEFNVLAYDNTSIFETALIKGAVDIESNGNRLISLKPETKVILSKDGLKVLSIKHHNYFLWKDGIISFENENLEALMKKLELYYDIKIQIKSQKISTKRFTGKFRTKDGVEHVLRVLQLSIDFIYEKDEQNNIITIR</sequence>
<feature type="domain" description="Protein FecR C-terminal" evidence="3">
    <location>
        <begin position="235"/>
        <end position="303"/>
    </location>
</feature>
<keyword evidence="5" id="KW-1185">Reference proteome</keyword>
<dbReference type="InterPro" id="IPR032508">
    <property type="entry name" value="FecR_C"/>
</dbReference>
<evidence type="ECO:0000259" key="3">
    <source>
        <dbReference type="Pfam" id="PF16344"/>
    </source>
</evidence>
<dbReference type="Gene3D" id="2.60.120.1440">
    <property type="match status" value="1"/>
</dbReference>
<dbReference type="InterPro" id="IPR012373">
    <property type="entry name" value="Ferrdict_sens_TM"/>
</dbReference>
<dbReference type="PANTHER" id="PTHR30273:SF2">
    <property type="entry name" value="PROTEIN FECR"/>
    <property type="match status" value="1"/>
</dbReference>
<gene>
    <name evidence="4" type="ORF">SAMN05660349_02371</name>
</gene>
<dbReference type="Pfam" id="PF04773">
    <property type="entry name" value="FecR"/>
    <property type="match status" value="1"/>
</dbReference>
<dbReference type="PANTHER" id="PTHR30273">
    <property type="entry name" value="PERIPLASMIC SIGNAL SENSOR AND SIGMA FACTOR ACTIVATOR FECR-RELATED"/>
    <property type="match status" value="1"/>
</dbReference>
<organism evidence="4 5">
    <name type="scientific">Parabacteroides chartae</name>
    <dbReference type="NCBI Taxonomy" id="1037355"/>
    <lineage>
        <taxon>Bacteria</taxon>
        <taxon>Pseudomonadati</taxon>
        <taxon>Bacteroidota</taxon>
        <taxon>Bacteroidia</taxon>
        <taxon>Bacteroidales</taxon>
        <taxon>Tannerellaceae</taxon>
        <taxon>Parabacteroides</taxon>
    </lineage>
</organism>
<keyword evidence="1" id="KW-0812">Transmembrane</keyword>
<protein>
    <submittedName>
        <fullName evidence="4">FecR family protein</fullName>
    </submittedName>
</protein>
<evidence type="ECO:0000313" key="4">
    <source>
        <dbReference type="EMBL" id="SKB68818.1"/>
    </source>
</evidence>
<dbReference type="Proteomes" id="UP000190852">
    <property type="component" value="Unassembled WGS sequence"/>
</dbReference>